<evidence type="ECO:0000313" key="2">
    <source>
        <dbReference type="Proteomes" id="UP000672097"/>
    </source>
</evidence>
<dbReference type="EMBL" id="JAGQDG010000003">
    <property type="protein sequence ID" value="MBQ0935254.1"/>
    <property type="molecule type" value="Genomic_DNA"/>
</dbReference>
<organism evidence="1 2">
    <name type="scientific">Ideonella paludis</name>
    <dbReference type="NCBI Taxonomy" id="1233411"/>
    <lineage>
        <taxon>Bacteria</taxon>
        <taxon>Pseudomonadati</taxon>
        <taxon>Pseudomonadota</taxon>
        <taxon>Betaproteobacteria</taxon>
        <taxon>Burkholderiales</taxon>
        <taxon>Sphaerotilaceae</taxon>
        <taxon>Ideonella</taxon>
    </lineage>
</organism>
<proteinExistence type="predicted"/>
<accession>A0ABS5DVX9</accession>
<protein>
    <submittedName>
        <fullName evidence="1">Uncharacterized protein</fullName>
    </submittedName>
</protein>
<reference evidence="1 2" key="1">
    <citation type="submission" date="2021-04" db="EMBL/GenBank/DDBJ databases">
        <title>The genome sequence of type strain Ideonella paludis KCTC 32238.</title>
        <authorList>
            <person name="Liu Y."/>
        </authorList>
    </citation>
    <scope>NUCLEOTIDE SEQUENCE [LARGE SCALE GENOMIC DNA]</scope>
    <source>
        <strain evidence="1 2">KCTC 32238</strain>
    </source>
</reference>
<name>A0ABS5DVX9_9BURK</name>
<gene>
    <name evidence="1" type="ORF">KAK11_07945</name>
</gene>
<sequence>MSPHCINLQRQAKLILELLRKGSSGKTFRDAAYKRLTMGPPKLAVLKATAHHCPCSAVPKPLGFRQYELHTSLHDPRLGRKQSIRHGMEIKL</sequence>
<keyword evidence="2" id="KW-1185">Reference proteome</keyword>
<dbReference type="RefSeq" id="WP_210808064.1">
    <property type="nucleotide sequence ID" value="NZ_JAGQDG010000003.1"/>
</dbReference>
<evidence type="ECO:0000313" key="1">
    <source>
        <dbReference type="EMBL" id="MBQ0935254.1"/>
    </source>
</evidence>
<dbReference type="Proteomes" id="UP000672097">
    <property type="component" value="Unassembled WGS sequence"/>
</dbReference>
<comment type="caution">
    <text evidence="1">The sequence shown here is derived from an EMBL/GenBank/DDBJ whole genome shotgun (WGS) entry which is preliminary data.</text>
</comment>